<dbReference type="AlphaFoldDB" id="A0A2M7EL24"/>
<proteinExistence type="predicted"/>
<dbReference type="InterPro" id="IPR015797">
    <property type="entry name" value="NUDIX_hydrolase-like_dom_sf"/>
</dbReference>
<name>A0A2M7EL24_9BACT</name>
<sequence>MDYYKKKQFLAEVNEKDEIVGKIEKWEAHKKGILHRGYTAIITFEDQLLLQHRKHPIFDNVFDFSFSSHQVYVKDTIQDDVVAILEGLQREWGTHAENVIDDIKFVKKLSYKAFDDNAGYYEHEVDRIYTVELGKLPEINYEFAYGFFTLHKNNSDKLEDSRIQSLLAPWVNVMLKKD</sequence>
<organism evidence="1 2">
    <name type="scientific">Candidatus Roizmanbacteria bacterium CG17_big_fil_post_rev_8_21_14_2_50_39_7</name>
    <dbReference type="NCBI Taxonomy" id="1974858"/>
    <lineage>
        <taxon>Bacteria</taxon>
        <taxon>Candidatus Roizmaniibacteriota</taxon>
    </lineage>
</organism>
<evidence type="ECO:0008006" key="3">
    <source>
        <dbReference type="Google" id="ProtNLM"/>
    </source>
</evidence>
<evidence type="ECO:0000313" key="2">
    <source>
        <dbReference type="Proteomes" id="UP000228762"/>
    </source>
</evidence>
<dbReference type="Gene3D" id="3.90.79.10">
    <property type="entry name" value="Nucleoside Triphosphate Pyrophosphohydrolase"/>
    <property type="match status" value="1"/>
</dbReference>
<dbReference type="GO" id="GO:0009240">
    <property type="term" value="P:isopentenyl diphosphate biosynthetic process"/>
    <property type="evidence" value="ECO:0007669"/>
    <property type="project" value="TreeGrafter"/>
</dbReference>
<protein>
    <recommendedName>
        <fullName evidence="3">Nudix hydrolase domain-containing protein</fullName>
    </recommendedName>
</protein>
<reference evidence="2" key="1">
    <citation type="submission" date="2017-09" db="EMBL/GenBank/DDBJ databases">
        <title>Depth-based differentiation of microbial function through sediment-hosted aquifers and enrichment of novel symbionts in the deep terrestrial subsurface.</title>
        <authorList>
            <person name="Probst A.J."/>
            <person name="Ladd B."/>
            <person name="Jarett J.K."/>
            <person name="Geller-Mcgrath D.E."/>
            <person name="Sieber C.M.K."/>
            <person name="Emerson J.B."/>
            <person name="Anantharaman K."/>
            <person name="Thomas B.C."/>
            <person name="Malmstrom R."/>
            <person name="Stieglmeier M."/>
            <person name="Klingl A."/>
            <person name="Woyke T."/>
            <person name="Ryan C.M."/>
            <person name="Banfield J.F."/>
        </authorList>
    </citation>
    <scope>NUCLEOTIDE SEQUENCE [LARGE SCALE GENOMIC DNA]</scope>
</reference>
<dbReference type="Proteomes" id="UP000228762">
    <property type="component" value="Unassembled WGS sequence"/>
</dbReference>
<dbReference type="SUPFAM" id="SSF55811">
    <property type="entry name" value="Nudix"/>
    <property type="match status" value="1"/>
</dbReference>
<accession>A0A2M7EL24</accession>
<dbReference type="GO" id="GO:0004452">
    <property type="term" value="F:isopentenyl-diphosphate delta-isomerase activity"/>
    <property type="evidence" value="ECO:0007669"/>
    <property type="project" value="TreeGrafter"/>
</dbReference>
<gene>
    <name evidence="1" type="ORF">COW57_00505</name>
</gene>
<dbReference type="PANTHER" id="PTHR10885">
    <property type="entry name" value="ISOPENTENYL-DIPHOSPHATE DELTA-ISOMERASE"/>
    <property type="match status" value="1"/>
</dbReference>
<dbReference type="EMBL" id="PFEV01000020">
    <property type="protein sequence ID" value="PIV71260.1"/>
    <property type="molecule type" value="Genomic_DNA"/>
</dbReference>
<evidence type="ECO:0000313" key="1">
    <source>
        <dbReference type="EMBL" id="PIV71260.1"/>
    </source>
</evidence>
<dbReference type="PANTHER" id="PTHR10885:SF0">
    <property type="entry name" value="ISOPENTENYL-DIPHOSPHATE DELTA-ISOMERASE"/>
    <property type="match status" value="1"/>
</dbReference>
<comment type="caution">
    <text evidence="1">The sequence shown here is derived from an EMBL/GenBank/DDBJ whole genome shotgun (WGS) entry which is preliminary data.</text>
</comment>
<dbReference type="GO" id="GO:0005737">
    <property type="term" value="C:cytoplasm"/>
    <property type="evidence" value="ECO:0007669"/>
    <property type="project" value="TreeGrafter"/>
</dbReference>